<keyword evidence="2" id="KW-1185">Reference proteome</keyword>
<proteinExistence type="predicted"/>
<evidence type="ECO:0000313" key="1">
    <source>
        <dbReference type="EMBL" id="AWW31711.1"/>
    </source>
</evidence>
<reference evidence="1 2" key="1">
    <citation type="submission" date="2018-06" db="EMBL/GenBank/DDBJ databases">
        <title>Echinicola strongylocentroti sp. nov., isolated from a sea urchin Strongylocentrotus intermedius.</title>
        <authorList>
            <person name="Bae S.S."/>
        </authorList>
    </citation>
    <scope>NUCLEOTIDE SEQUENCE [LARGE SCALE GENOMIC DNA]</scope>
    <source>
        <strain evidence="1 2">MEBiC08714</strain>
    </source>
</reference>
<dbReference type="EMBL" id="CP030041">
    <property type="protein sequence ID" value="AWW31711.1"/>
    <property type="molecule type" value="Genomic_DNA"/>
</dbReference>
<sequence length="65" mass="7336">MPKTKVKRLILKQFKVATDRLMHIPGLRDCVPPLSLGSQSKYVDFMIKLRSVGKDRDAPLGAIAW</sequence>
<dbReference type="AlphaFoldDB" id="A0A2Z4IKS9"/>
<evidence type="ECO:0000313" key="2">
    <source>
        <dbReference type="Proteomes" id="UP000248688"/>
    </source>
</evidence>
<organism evidence="1 2">
    <name type="scientific">Echinicola strongylocentroti</name>
    <dbReference type="NCBI Taxonomy" id="1795355"/>
    <lineage>
        <taxon>Bacteria</taxon>
        <taxon>Pseudomonadati</taxon>
        <taxon>Bacteroidota</taxon>
        <taxon>Cytophagia</taxon>
        <taxon>Cytophagales</taxon>
        <taxon>Cyclobacteriaceae</taxon>
        <taxon>Echinicola</taxon>
    </lineage>
</organism>
<name>A0A2Z4IKS9_9BACT</name>
<dbReference type="KEGG" id="est:DN752_17110"/>
<protein>
    <submittedName>
        <fullName evidence="1">Uncharacterized protein</fullName>
    </submittedName>
</protein>
<dbReference type="Proteomes" id="UP000248688">
    <property type="component" value="Chromosome"/>
</dbReference>
<gene>
    <name evidence="1" type="ORF">DN752_17110</name>
</gene>
<accession>A0A2Z4IKS9</accession>